<organism evidence="1 2">
    <name type="scientific">Hymenolepis diminuta</name>
    <name type="common">Rat tapeworm</name>
    <dbReference type="NCBI Taxonomy" id="6216"/>
    <lineage>
        <taxon>Eukaryota</taxon>
        <taxon>Metazoa</taxon>
        <taxon>Spiralia</taxon>
        <taxon>Lophotrochozoa</taxon>
        <taxon>Platyhelminthes</taxon>
        <taxon>Cestoda</taxon>
        <taxon>Eucestoda</taxon>
        <taxon>Cyclophyllidea</taxon>
        <taxon>Hymenolepididae</taxon>
        <taxon>Hymenolepis</taxon>
    </lineage>
</organism>
<keyword evidence="2" id="KW-1185">Reference proteome</keyword>
<dbReference type="AlphaFoldDB" id="A0A564Y098"/>
<dbReference type="EMBL" id="CABIJS010000033">
    <property type="protein sequence ID" value="VUZ40479.1"/>
    <property type="molecule type" value="Genomic_DNA"/>
</dbReference>
<gene>
    <name evidence="1" type="ORF">WMSIL1_LOCUS1412</name>
</gene>
<accession>A0A564Y098</accession>
<evidence type="ECO:0000313" key="1">
    <source>
        <dbReference type="EMBL" id="VUZ40479.1"/>
    </source>
</evidence>
<proteinExistence type="predicted"/>
<protein>
    <submittedName>
        <fullName evidence="1">Uncharacterized protein</fullName>
    </submittedName>
</protein>
<evidence type="ECO:0000313" key="2">
    <source>
        <dbReference type="Proteomes" id="UP000321570"/>
    </source>
</evidence>
<sequence length="66" mass="7798">MLTESPHCITKLKKSKYIFEVLTGNITHYLNFICSAESLRNLNFRKLVNVAYSNTIRIFWLHPVNR</sequence>
<reference evidence="1 2" key="1">
    <citation type="submission" date="2019-07" db="EMBL/GenBank/DDBJ databases">
        <authorList>
            <person name="Jastrzebski P J."/>
            <person name="Paukszto L."/>
            <person name="Jastrzebski P J."/>
        </authorList>
    </citation>
    <scope>NUCLEOTIDE SEQUENCE [LARGE SCALE GENOMIC DNA]</scope>
    <source>
        <strain evidence="1 2">WMS-il1</strain>
    </source>
</reference>
<name>A0A564Y098_HYMDI</name>
<dbReference type="Proteomes" id="UP000321570">
    <property type="component" value="Unassembled WGS sequence"/>
</dbReference>